<dbReference type="GO" id="GO:0005524">
    <property type="term" value="F:ATP binding"/>
    <property type="evidence" value="ECO:0007669"/>
    <property type="project" value="UniProtKB-KW"/>
</dbReference>
<keyword evidence="8" id="KW-1185">Reference proteome</keyword>
<organism evidence="7 8">
    <name type="scientific">Paenibacillus phoenicis</name>
    <dbReference type="NCBI Taxonomy" id="554117"/>
    <lineage>
        <taxon>Bacteria</taxon>
        <taxon>Bacillati</taxon>
        <taxon>Bacillota</taxon>
        <taxon>Bacilli</taxon>
        <taxon>Bacillales</taxon>
        <taxon>Paenibacillaceae</taxon>
        <taxon>Paenibacillus</taxon>
    </lineage>
</organism>
<dbReference type="PANTHER" id="PTHR46743:SF2">
    <property type="entry name" value="TEICHOIC ACIDS EXPORT ATP-BINDING PROTEIN TAGH"/>
    <property type="match status" value="1"/>
</dbReference>
<dbReference type="InterPro" id="IPR017871">
    <property type="entry name" value="ABC_transporter-like_CS"/>
</dbReference>
<dbReference type="PROSITE" id="PS50893">
    <property type="entry name" value="ABC_TRANSPORTER_2"/>
    <property type="match status" value="1"/>
</dbReference>
<sequence length="454" mass="50869">MLNDNLEKVQLNNFEDKEVLISLKNVSKEYKLYAKPNDRFKELFTYKKYHNLKKALNNISIDIRRREAVGIIGSNGAGKSTLLKLLTGIIKPTEGSISISGRVSAILELGAGFNPERSGLENIRYNCMLMGLSEREIRSRIDSICDFADIGEYIYQPVKMYSSGMIARLAFATAVSVDPDILIVDEALSVGDAYFQAKSIAKMKELMKDKTVIFVSHTMDVIRSFCKRAIYIKDGSVYMDGDVRTVTQQYETDNNKRLAVLNKSMSLDSLVNKKADIDATSQVTDNHLELFDREFDQRVKDFRAGTGEVRFIRADLYVDGKLSNTVPFGSVVSLKIYFQCIEDINEGGTVGYTIRNRNGVDVFGFNSYNKIELLPKMKAGQIMAANVTFRNVLAPGEGYVVGLGLKSKLHHSTFMDSIYSAIIFDVPTLPDQNWVPGLIYVEQSFDLELVGGDK</sequence>
<keyword evidence="2" id="KW-0813">Transport</keyword>
<dbReference type="InterPro" id="IPR050683">
    <property type="entry name" value="Bact_Polysacc_Export_ATP-bd"/>
</dbReference>
<comment type="similarity">
    <text evidence="1">Belongs to the ABC transporter superfamily.</text>
</comment>
<evidence type="ECO:0000259" key="6">
    <source>
        <dbReference type="PROSITE" id="PS50893"/>
    </source>
</evidence>
<dbReference type="InterPro" id="IPR003593">
    <property type="entry name" value="AAA+_ATPase"/>
</dbReference>
<dbReference type="Gene3D" id="3.40.50.300">
    <property type="entry name" value="P-loop containing nucleotide triphosphate hydrolases"/>
    <property type="match status" value="1"/>
</dbReference>
<dbReference type="InterPro" id="IPR027417">
    <property type="entry name" value="P-loop_NTPase"/>
</dbReference>
<dbReference type="Proteomes" id="UP001292216">
    <property type="component" value="Unassembled WGS sequence"/>
</dbReference>
<proteinExistence type="inferred from homology"/>
<dbReference type="InterPro" id="IPR015860">
    <property type="entry name" value="ABC_transpr_TagH-like"/>
</dbReference>
<evidence type="ECO:0000256" key="2">
    <source>
        <dbReference type="ARBA" id="ARBA00022448"/>
    </source>
</evidence>
<name>A0ABU5PMV8_9BACL</name>
<dbReference type="PANTHER" id="PTHR46743">
    <property type="entry name" value="TEICHOIC ACIDS EXPORT ATP-BINDING PROTEIN TAGH"/>
    <property type="match status" value="1"/>
</dbReference>
<keyword evidence="5" id="KW-1278">Translocase</keyword>
<dbReference type="InterPro" id="IPR029439">
    <property type="entry name" value="Wzt_C"/>
</dbReference>
<gene>
    <name evidence="7" type="ORF">U9M73_15130</name>
</gene>
<dbReference type="InterPro" id="IPR003439">
    <property type="entry name" value="ABC_transporter-like_ATP-bd"/>
</dbReference>
<accession>A0ABU5PMV8</accession>
<dbReference type="PROSITE" id="PS00211">
    <property type="entry name" value="ABC_TRANSPORTER_1"/>
    <property type="match status" value="1"/>
</dbReference>
<keyword evidence="4 7" id="KW-0067">ATP-binding</keyword>
<dbReference type="EMBL" id="JAYERP010000001">
    <property type="protein sequence ID" value="MEA3571286.1"/>
    <property type="molecule type" value="Genomic_DNA"/>
</dbReference>
<dbReference type="CDD" id="cd10147">
    <property type="entry name" value="Wzt_C-like"/>
    <property type="match status" value="1"/>
</dbReference>
<evidence type="ECO:0000313" key="8">
    <source>
        <dbReference type="Proteomes" id="UP001292216"/>
    </source>
</evidence>
<protein>
    <submittedName>
        <fullName evidence="7">ABC transporter ATP-binding protein</fullName>
    </submittedName>
</protein>
<evidence type="ECO:0000256" key="3">
    <source>
        <dbReference type="ARBA" id="ARBA00022741"/>
    </source>
</evidence>
<dbReference type="Gene3D" id="2.70.50.60">
    <property type="entry name" value="abc- transporter (atp binding component) like domain"/>
    <property type="match status" value="1"/>
</dbReference>
<reference evidence="7 8" key="1">
    <citation type="submission" date="2023-12" db="EMBL/GenBank/DDBJ databases">
        <title>Whole genome sequencing of Paenibacillus phoenicis isolated from the Phoenix Mars Lander spacecraft assembly facility.</title>
        <authorList>
            <person name="Garcia A."/>
            <person name="Venkateswaran K."/>
        </authorList>
    </citation>
    <scope>NUCLEOTIDE SEQUENCE [LARGE SCALE GENOMIC DNA]</scope>
    <source>
        <strain evidence="7 8">3PO2SA</strain>
    </source>
</reference>
<dbReference type="CDD" id="cd03220">
    <property type="entry name" value="ABC_KpsT_Wzt"/>
    <property type="match status" value="1"/>
</dbReference>
<evidence type="ECO:0000313" key="7">
    <source>
        <dbReference type="EMBL" id="MEA3571286.1"/>
    </source>
</evidence>
<feature type="domain" description="ABC transporter" evidence="6">
    <location>
        <begin position="38"/>
        <end position="259"/>
    </location>
</feature>
<dbReference type="Pfam" id="PF14524">
    <property type="entry name" value="Wzt_C"/>
    <property type="match status" value="1"/>
</dbReference>
<keyword evidence="3" id="KW-0547">Nucleotide-binding</keyword>
<dbReference type="RefSeq" id="WP_323077895.1">
    <property type="nucleotide sequence ID" value="NZ_CBCSKM010000029.1"/>
</dbReference>
<dbReference type="Pfam" id="PF00005">
    <property type="entry name" value="ABC_tran"/>
    <property type="match status" value="1"/>
</dbReference>
<evidence type="ECO:0000256" key="1">
    <source>
        <dbReference type="ARBA" id="ARBA00005417"/>
    </source>
</evidence>
<evidence type="ECO:0000256" key="5">
    <source>
        <dbReference type="ARBA" id="ARBA00022967"/>
    </source>
</evidence>
<evidence type="ECO:0000256" key="4">
    <source>
        <dbReference type="ARBA" id="ARBA00022840"/>
    </source>
</evidence>
<dbReference type="SUPFAM" id="SSF52540">
    <property type="entry name" value="P-loop containing nucleoside triphosphate hydrolases"/>
    <property type="match status" value="1"/>
</dbReference>
<dbReference type="SMART" id="SM00382">
    <property type="entry name" value="AAA"/>
    <property type="match status" value="1"/>
</dbReference>
<comment type="caution">
    <text evidence="7">The sequence shown here is derived from an EMBL/GenBank/DDBJ whole genome shotgun (WGS) entry which is preliminary data.</text>
</comment>